<dbReference type="PATRIC" id="fig|1235802.3.peg.4716"/>
<dbReference type="Proteomes" id="UP000012589">
    <property type="component" value="Unassembled WGS sequence"/>
</dbReference>
<sequence>MAHRHDKRSYNGSGIWSGKRKAYKVFGRKKFCEVWIVEIDQEAAREAVPYAKDYVIGDIMEYEWVHKFAEQCFDYIVFADVLEHLERPDEVLVQVKPFLKEEGKILISLPNIAYNGVLVSLYHNMFEYRETGILDRTHLHFWTLEEAVRMFRSLGYGAELVDAIYNPLQHSEFQLGYDSLPGVLADAVKSRAYGEIYQLLFVLGKDENAMTTQNILKHTDYLYLQIFFKGNDTDAYEEKKIPAELGKKICLEVQVPDWAKTFRLDPLNEACVARVKVLNQYDVELAADHTNGECRKDIFCFDHADAQIIYEIVSGTTKLKIQIDFLMYRGNEIYQWICGSLKEQSNIIEQKENYICEQREIIAQKEKDIMKQKGIIEQKENDICEQREMIAQKEKDLNSRKKKLEMYDRFTELAGIRQLYRLYLKRRSGELQ</sequence>
<organism evidence="1 2">
    <name type="scientific">Eubacterium plexicaudatum ASF492</name>
    <dbReference type="NCBI Taxonomy" id="1235802"/>
    <lineage>
        <taxon>Bacteria</taxon>
        <taxon>Bacillati</taxon>
        <taxon>Bacillota</taxon>
        <taxon>Clostridia</taxon>
        <taxon>Eubacteriales</taxon>
        <taxon>Eubacteriaceae</taxon>
        <taxon>Eubacterium</taxon>
    </lineage>
</organism>
<reference evidence="1 2" key="1">
    <citation type="journal article" date="2014" name="Genome Announc.">
        <title>Draft genome sequences of the altered schaedler flora, a defined bacterial community from gnotobiotic mice.</title>
        <authorList>
            <person name="Wannemuehler M.J."/>
            <person name="Overstreet A.M."/>
            <person name="Ward D.V."/>
            <person name="Phillips G.J."/>
        </authorList>
    </citation>
    <scope>NUCLEOTIDE SEQUENCE [LARGE SCALE GENOMIC DNA]</scope>
    <source>
        <strain evidence="1 2">ASF492</strain>
    </source>
</reference>
<accession>N2A5A8</accession>
<dbReference type="OrthoDB" id="9771846at2"/>
<gene>
    <name evidence="1" type="ORF">C823_04435</name>
</gene>
<dbReference type="STRING" id="1235802.C823_04435"/>
<dbReference type="HOGENOM" id="CLU_569706_0_0_9"/>
<evidence type="ECO:0000313" key="2">
    <source>
        <dbReference type="Proteomes" id="UP000012589"/>
    </source>
</evidence>
<dbReference type="AlphaFoldDB" id="N2A5A8"/>
<keyword evidence="2" id="KW-1185">Reference proteome</keyword>
<comment type="caution">
    <text evidence="1">The sequence shown here is derived from an EMBL/GenBank/DDBJ whole genome shotgun (WGS) entry which is preliminary data.</text>
</comment>
<dbReference type="SUPFAM" id="SSF53335">
    <property type="entry name" value="S-adenosyl-L-methionine-dependent methyltransferases"/>
    <property type="match status" value="1"/>
</dbReference>
<dbReference type="CDD" id="cd02440">
    <property type="entry name" value="AdoMet_MTases"/>
    <property type="match status" value="1"/>
</dbReference>
<dbReference type="InterPro" id="IPR029063">
    <property type="entry name" value="SAM-dependent_MTases_sf"/>
</dbReference>
<protein>
    <recommendedName>
        <fullName evidence="3">Methyltransferase type 11 domain-containing protein</fullName>
    </recommendedName>
</protein>
<dbReference type="Gene3D" id="3.40.50.150">
    <property type="entry name" value="Vaccinia Virus protein VP39"/>
    <property type="match status" value="1"/>
</dbReference>
<dbReference type="EMBL" id="AQFT01000129">
    <property type="protein sequence ID" value="EMZ21618.1"/>
    <property type="molecule type" value="Genomic_DNA"/>
</dbReference>
<evidence type="ECO:0000313" key="1">
    <source>
        <dbReference type="EMBL" id="EMZ21618.1"/>
    </source>
</evidence>
<dbReference type="Pfam" id="PF13489">
    <property type="entry name" value="Methyltransf_23"/>
    <property type="match status" value="1"/>
</dbReference>
<name>N2A5A8_9FIRM</name>
<dbReference type="eggNOG" id="COG2230">
    <property type="taxonomic scope" value="Bacteria"/>
</dbReference>
<evidence type="ECO:0008006" key="3">
    <source>
        <dbReference type="Google" id="ProtNLM"/>
    </source>
</evidence>
<proteinExistence type="predicted"/>